<proteinExistence type="predicted"/>
<evidence type="ECO:0000256" key="1">
    <source>
        <dbReference type="SAM" id="MobiDB-lite"/>
    </source>
</evidence>
<name>A0AAE0KV99_9CHLO</name>
<dbReference type="Proteomes" id="UP001190700">
    <property type="component" value="Unassembled WGS sequence"/>
</dbReference>
<sequence length="119" mass="12964">MMAWAAAKKVEESKVAMDGDVRPHHFVPFGVEVYSGLRLAAYGFLRNTQRRLRVRRYMEANVGGKQVDGDGGEDEDEEAAHGGTGATEGFKGIGGRSWKSQGAPLQFSTSFRSGVDEKL</sequence>
<evidence type="ECO:0000313" key="3">
    <source>
        <dbReference type="Proteomes" id="UP001190700"/>
    </source>
</evidence>
<keyword evidence="3" id="KW-1185">Reference proteome</keyword>
<feature type="compositionally biased region" description="Gly residues" evidence="1">
    <location>
        <begin position="82"/>
        <end position="95"/>
    </location>
</feature>
<feature type="region of interest" description="Disordered" evidence="1">
    <location>
        <begin position="63"/>
        <end position="102"/>
    </location>
</feature>
<dbReference type="AlphaFoldDB" id="A0AAE0KV99"/>
<protein>
    <submittedName>
        <fullName evidence="2">Uncharacterized protein</fullName>
    </submittedName>
</protein>
<dbReference type="EMBL" id="LGRX02016508">
    <property type="protein sequence ID" value="KAK3262007.1"/>
    <property type="molecule type" value="Genomic_DNA"/>
</dbReference>
<evidence type="ECO:0000313" key="2">
    <source>
        <dbReference type="EMBL" id="KAK3262007.1"/>
    </source>
</evidence>
<reference evidence="2 3" key="1">
    <citation type="journal article" date="2015" name="Genome Biol. Evol.">
        <title>Comparative Genomics of a Bacterivorous Green Alga Reveals Evolutionary Causalities and Consequences of Phago-Mixotrophic Mode of Nutrition.</title>
        <authorList>
            <person name="Burns J.A."/>
            <person name="Paasch A."/>
            <person name="Narechania A."/>
            <person name="Kim E."/>
        </authorList>
    </citation>
    <scope>NUCLEOTIDE SEQUENCE [LARGE SCALE GENOMIC DNA]</scope>
    <source>
        <strain evidence="2 3">PLY_AMNH</strain>
    </source>
</reference>
<comment type="caution">
    <text evidence="2">The sequence shown here is derived from an EMBL/GenBank/DDBJ whole genome shotgun (WGS) entry which is preliminary data.</text>
</comment>
<organism evidence="2 3">
    <name type="scientific">Cymbomonas tetramitiformis</name>
    <dbReference type="NCBI Taxonomy" id="36881"/>
    <lineage>
        <taxon>Eukaryota</taxon>
        <taxon>Viridiplantae</taxon>
        <taxon>Chlorophyta</taxon>
        <taxon>Pyramimonadophyceae</taxon>
        <taxon>Pyramimonadales</taxon>
        <taxon>Pyramimonadaceae</taxon>
        <taxon>Cymbomonas</taxon>
    </lineage>
</organism>
<accession>A0AAE0KV99</accession>
<gene>
    <name evidence="2" type="ORF">CYMTET_29117</name>
</gene>